<dbReference type="GO" id="GO:0004650">
    <property type="term" value="F:polygalacturonase activity"/>
    <property type="evidence" value="ECO:0007669"/>
    <property type="project" value="InterPro"/>
</dbReference>
<name>A0A6J1DRR7_MOMCH</name>
<dbReference type="InterPro" id="IPR006626">
    <property type="entry name" value="PbH1"/>
</dbReference>
<evidence type="ECO:0000313" key="12">
    <source>
        <dbReference type="RefSeq" id="XP_022156858.1"/>
    </source>
</evidence>
<comment type="subcellular location">
    <subcellularLocation>
        <location evidence="1">Secreted</location>
        <location evidence="1">Cell wall</location>
    </subcellularLocation>
</comment>
<evidence type="ECO:0000256" key="8">
    <source>
        <dbReference type="PROSITE-ProRule" id="PRU10052"/>
    </source>
</evidence>
<evidence type="ECO:0000256" key="9">
    <source>
        <dbReference type="RuleBase" id="RU361169"/>
    </source>
</evidence>
<evidence type="ECO:0000256" key="3">
    <source>
        <dbReference type="ARBA" id="ARBA00022512"/>
    </source>
</evidence>
<dbReference type="GO" id="GO:0005975">
    <property type="term" value="P:carbohydrate metabolic process"/>
    <property type="evidence" value="ECO:0007669"/>
    <property type="project" value="InterPro"/>
</dbReference>
<dbReference type="SMART" id="SM00710">
    <property type="entry name" value="PbH1"/>
    <property type="match status" value="6"/>
</dbReference>
<evidence type="ECO:0000256" key="10">
    <source>
        <dbReference type="SAM" id="SignalP"/>
    </source>
</evidence>
<evidence type="ECO:0000256" key="5">
    <source>
        <dbReference type="ARBA" id="ARBA00022801"/>
    </source>
</evidence>
<dbReference type="KEGG" id="mcha:111023699"/>
<keyword evidence="7" id="KW-0961">Cell wall biogenesis/degradation</keyword>
<dbReference type="Pfam" id="PF00295">
    <property type="entry name" value="Glyco_hydro_28"/>
    <property type="match status" value="1"/>
</dbReference>
<evidence type="ECO:0000313" key="11">
    <source>
        <dbReference type="Proteomes" id="UP000504603"/>
    </source>
</evidence>
<feature type="signal peptide" evidence="10">
    <location>
        <begin position="1"/>
        <end position="20"/>
    </location>
</feature>
<dbReference type="PROSITE" id="PS00502">
    <property type="entry name" value="POLYGALACTURONASE"/>
    <property type="match status" value="1"/>
</dbReference>
<accession>A0A6J1DRR7</accession>
<proteinExistence type="inferred from homology"/>
<dbReference type="FunFam" id="2.160.20.10:FF:000016">
    <property type="entry name" value="Polygalacturonase 7"/>
    <property type="match status" value="1"/>
</dbReference>
<keyword evidence="5 9" id="KW-0378">Hydrolase</keyword>
<evidence type="ECO:0000256" key="7">
    <source>
        <dbReference type="ARBA" id="ARBA00023316"/>
    </source>
</evidence>
<dbReference type="SUPFAM" id="SSF51126">
    <property type="entry name" value="Pectin lyase-like"/>
    <property type="match status" value="1"/>
</dbReference>
<protein>
    <submittedName>
        <fullName evidence="12">Polygalacturonase-like</fullName>
    </submittedName>
</protein>
<feature type="active site" evidence="8">
    <location>
        <position position="239"/>
    </location>
</feature>
<comment type="similarity">
    <text evidence="2 9">Belongs to the glycosyl hydrolase 28 family.</text>
</comment>
<dbReference type="InterPro" id="IPR011050">
    <property type="entry name" value="Pectin_lyase_fold/virulence"/>
</dbReference>
<dbReference type="Proteomes" id="UP000504603">
    <property type="component" value="Unplaced"/>
</dbReference>
<evidence type="ECO:0000256" key="4">
    <source>
        <dbReference type="ARBA" id="ARBA00022525"/>
    </source>
</evidence>
<organism evidence="11 12">
    <name type="scientific">Momordica charantia</name>
    <name type="common">Bitter gourd</name>
    <name type="synonym">Balsam pear</name>
    <dbReference type="NCBI Taxonomy" id="3673"/>
    <lineage>
        <taxon>Eukaryota</taxon>
        <taxon>Viridiplantae</taxon>
        <taxon>Streptophyta</taxon>
        <taxon>Embryophyta</taxon>
        <taxon>Tracheophyta</taxon>
        <taxon>Spermatophyta</taxon>
        <taxon>Magnoliopsida</taxon>
        <taxon>eudicotyledons</taxon>
        <taxon>Gunneridae</taxon>
        <taxon>Pentapetalae</taxon>
        <taxon>rosids</taxon>
        <taxon>fabids</taxon>
        <taxon>Cucurbitales</taxon>
        <taxon>Cucurbitaceae</taxon>
        <taxon>Momordiceae</taxon>
        <taxon>Momordica</taxon>
    </lineage>
</organism>
<keyword evidence="3" id="KW-0134">Cell wall</keyword>
<evidence type="ECO:0000256" key="6">
    <source>
        <dbReference type="ARBA" id="ARBA00023295"/>
    </source>
</evidence>
<dbReference type="RefSeq" id="XP_022156858.1">
    <property type="nucleotide sequence ID" value="XM_022301166.1"/>
</dbReference>
<keyword evidence="11" id="KW-1185">Reference proteome</keyword>
<dbReference type="AlphaFoldDB" id="A0A6J1DRR7"/>
<evidence type="ECO:0000256" key="1">
    <source>
        <dbReference type="ARBA" id="ARBA00004191"/>
    </source>
</evidence>
<dbReference type="PANTHER" id="PTHR31375">
    <property type="match status" value="1"/>
</dbReference>
<sequence length="394" mass="41274">MALPISLLLILFLSLNSSLAASSSTFDIVDFGAKSDGETDSSKALEAAWSNACKSSAAASVYVPKGKFYVSSATFEGHCNNNAITVRIDGTLVAPSDFRAIGNSDNWIIFRLVDGVTVLGGILDAQGTALWACKKSGQNCPSGATSLEFSNSKNIIVNGLTSLNSQMFHIVVNECQNVKMHGIKISAPGDSPNTDGIHVQRSSDVTVIHSNIGTGDDCISIGPGTSNLWIENVACGPGHGISIGSLGKEEQEAGVQNVTVKSATFTDTKNGVRIKTWGRPSNGFAKNIIFQDILMLNVQNPIIIDQNYCPHAQACPGQDSGVKISNVTYKNIHGISASEVAVKFDCSPKFPCSGIRVEDVRLSCQNEAAEASCSHAGGTAAGLLQPSSCLSTVS</sequence>
<keyword evidence="10" id="KW-0732">Signal</keyword>
<evidence type="ECO:0000256" key="2">
    <source>
        <dbReference type="ARBA" id="ARBA00008834"/>
    </source>
</evidence>
<dbReference type="GO" id="GO:0071555">
    <property type="term" value="P:cell wall organization"/>
    <property type="evidence" value="ECO:0007669"/>
    <property type="project" value="UniProtKB-KW"/>
</dbReference>
<feature type="chain" id="PRO_5026749386" evidence="10">
    <location>
        <begin position="21"/>
        <end position="394"/>
    </location>
</feature>
<keyword evidence="4" id="KW-0964">Secreted</keyword>
<dbReference type="GeneID" id="111023699"/>
<reference evidence="12" key="1">
    <citation type="submission" date="2025-08" db="UniProtKB">
        <authorList>
            <consortium name="RefSeq"/>
        </authorList>
    </citation>
    <scope>IDENTIFICATION</scope>
    <source>
        <strain evidence="12">OHB3-1</strain>
    </source>
</reference>
<gene>
    <name evidence="12" type="primary">LOC111023699</name>
</gene>
<dbReference type="OrthoDB" id="187139at2759"/>
<dbReference type="InterPro" id="IPR000743">
    <property type="entry name" value="Glyco_hydro_28"/>
</dbReference>
<dbReference type="Gene3D" id="2.160.20.10">
    <property type="entry name" value="Single-stranded right-handed beta-helix, Pectin lyase-like"/>
    <property type="match status" value="1"/>
</dbReference>
<keyword evidence="6 9" id="KW-0326">Glycosidase</keyword>
<dbReference type="InterPro" id="IPR012334">
    <property type="entry name" value="Pectin_lyas_fold"/>
</dbReference>